<dbReference type="RefSeq" id="WP_126445426.1">
    <property type="nucleotide sequence ID" value="NZ_CP034549.1"/>
</dbReference>
<dbReference type="EMBL" id="CP034549">
    <property type="protein sequence ID" value="AZQ43226.1"/>
    <property type="molecule type" value="Genomic_DNA"/>
</dbReference>
<name>A0A3S9MVH5_9FLAO</name>
<dbReference type="AlphaFoldDB" id="A0A3S9MVH5"/>
<dbReference type="Proteomes" id="UP000279600">
    <property type="component" value="Chromosome"/>
</dbReference>
<dbReference type="KEGG" id="noj:EJ995_02865"/>
<dbReference type="PROSITE" id="PS51257">
    <property type="entry name" value="PROKAR_LIPOPROTEIN"/>
    <property type="match status" value="1"/>
</dbReference>
<protein>
    <recommendedName>
        <fullName evidence="3">DUF4251 domain-containing protein</fullName>
    </recommendedName>
</protein>
<sequence>MKLASFLFISIIMMSCSSQKIDYVVEPAKSNRVPYAQAWTGGIPGSGSGVNVYLPNFDIAIDHIEEVYFRGMASTMVEKVEGTNDVMVRFATDFNRKPDINMSLDPEQEYGNMTEEEEDDKIPFELKNDEIIVKFNRNGRTYHTKFIGVKDKMSQDMPSRPQ</sequence>
<keyword evidence="2" id="KW-1185">Reference proteome</keyword>
<evidence type="ECO:0008006" key="3">
    <source>
        <dbReference type="Google" id="ProtNLM"/>
    </source>
</evidence>
<gene>
    <name evidence="1" type="ORF">EJ995_02865</name>
</gene>
<accession>A0A3S9MVH5</accession>
<evidence type="ECO:0000313" key="2">
    <source>
        <dbReference type="Proteomes" id="UP000279600"/>
    </source>
</evidence>
<proteinExistence type="predicted"/>
<dbReference type="OrthoDB" id="1364277at2"/>
<organism evidence="1 2">
    <name type="scientific">Nonlabens ponticola</name>
    <dbReference type="NCBI Taxonomy" id="2496866"/>
    <lineage>
        <taxon>Bacteria</taxon>
        <taxon>Pseudomonadati</taxon>
        <taxon>Bacteroidota</taxon>
        <taxon>Flavobacteriia</taxon>
        <taxon>Flavobacteriales</taxon>
        <taxon>Flavobacteriaceae</taxon>
        <taxon>Nonlabens</taxon>
    </lineage>
</organism>
<reference evidence="1 2" key="1">
    <citation type="submission" date="2018-12" db="EMBL/GenBank/DDBJ databases">
        <title>Complete genome of Nonlabens sp. MJ115.</title>
        <authorList>
            <person name="Choi H.S."/>
            <person name="Jung J."/>
        </authorList>
    </citation>
    <scope>NUCLEOTIDE SEQUENCE [LARGE SCALE GENOMIC DNA]</scope>
    <source>
        <strain evidence="1 2">MJ115</strain>
    </source>
</reference>
<evidence type="ECO:0000313" key="1">
    <source>
        <dbReference type="EMBL" id="AZQ43226.1"/>
    </source>
</evidence>